<reference evidence="1 2" key="1">
    <citation type="journal article" date="2014" name="Mol. Plant Microbe Interact.">
        <title>The complete genome sequence of Candidatus Liberibacter americanus, associated with citrus Huanglongbing.</title>
        <authorList>
            <person name="Wulff N.A."/>
            <person name="Zhang S."/>
            <person name="Setubal J.C."/>
            <person name="Almeida N.F."/>
            <person name="Martins E.C."/>
            <person name="Harakava R."/>
            <person name="Kumar D."/>
            <person name="Rangel L.T."/>
            <person name="Foissac X."/>
            <person name="Bove J."/>
            <person name="Gabriel D.W."/>
        </authorList>
    </citation>
    <scope>NUCLEOTIDE SEQUENCE [LARGE SCALE GENOMIC DNA]</scope>
    <source>
        <strain evidence="1 2">Sao Paulo</strain>
    </source>
</reference>
<name>U6B6D0_9HYPH</name>
<proteinExistence type="predicted"/>
<evidence type="ECO:0000313" key="2">
    <source>
        <dbReference type="Proteomes" id="UP000017862"/>
    </source>
</evidence>
<keyword evidence="2" id="KW-1185">Reference proteome</keyword>
<dbReference type="HOGENOM" id="CLU_2477590_0_0_5"/>
<dbReference type="AlphaFoldDB" id="U6B6D0"/>
<sequence length="92" mass="10964">MDNSTRMHKNKSMHIYDSKYYITEDMDKFKNYWKEMSIPRLAFEFILYTQLPCSNACRAENQHLNCNLFSIKNQKSGTIISIELSDNFIKLL</sequence>
<dbReference type="PATRIC" id="fig|1261131.3.peg.967"/>
<dbReference type="EMBL" id="CP006604">
    <property type="protein sequence ID" value="AHA28334.1"/>
    <property type="molecule type" value="Genomic_DNA"/>
</dbReference>
<protein>
    <submittedName>
        <fullName evidence="1">Uncharacterized protein</fullName>
    </submittedName>
</protein>
<accession>U6B6D0</accession>
<gene>
    <name evidence="1" type="ORF">lam_1006</name>
</gene>
<dbReference type="Proteomes" id="UP000017862">
    <property type="component" value="Chromosome"/>
</dbReference>
<dbReference type="KEGG" id="lar:lam_1006"/>
<evidence type="ECO:0000313" key="1">
    <source>
        <dbReference type="EMBL" id="AHA28334.1"/>
    </source>
</evidence>
<organism evidence="1 2">
    <name type="scientific">Candidatus Liberibacter americanus str. Sao Paulo</name>
    <dbReference type="NCBI Taxonomy" id="1261131"/>
    <lineage>
        <taxon>Bacteria</taxon>
        <taxon>Pseudomonadati</taxon>
        <taxon>Pseudomonadota</taxon>
        <taxon>Alphaproteobacteria</taxon>
        <taxon>Hyphomicrobiales</taxon>
        <taxon>Rhizobiaceae</taxon>
        <taxon>Liberibacter</taxon>
    </lineage>
</organism>